<protein>
    <submittedName>
        <fullName evidence="1">Uncharacterized protein</fullName>
    </submittedName>
</protein>
<dbReference type="AlphaFoldDB" id="A0A0A9B5Y0"/>
<proteinExistence type="predicted"/>
<reference evidence="1" key="2">
    <citation type="journal article" date="2015" name="Data Brief">
        <title>Shoot transcriptome of the giant reed, Arundo donax.</title>
        <authorList>
            <person name="Barrero R.A."/>
            <person name="Guerrero F.D."/>
            <person name="Moolhuijzen P."/>
            <person name="Goolsby J.A."/>
            <person name="Tidwell J."/>
            <person name="Bellgard S.E."/>
            <person name="Bellgard M.I."/>
        </authorList>
    </citation>
    <scope>NUCLEOTIDE SEQUENCE</scope>
    <source>
        <tissue evidence="1">Shoot tissue taken approximately 20 cm above the soil surface</tissue>
    </source>
</reference>
<reference evidence="1" key="1">
    <citation type="submission" date="2014-09" db="EMBL/GenBank/DDBJ databases">
        <authorList>
            <person name="Magalhaes I.L.F."/>
            <person name="Oliveira U."/>
            <person name="Santos F.R."/>
            <person name="Vidigal T.H.D.A."/>
            <person name="Brescovit A.D."/>
            <person name="Santos A.J."/>
        </authorList>
    </citation>
    <scope>NUCLEOTIDE SEQUENCE</scope>
    <source>
        <tissue evidence="1">Shoot tissue taken approximately 20 cm above the soil surface</tissue>
    </source>
</reference>
<evidence type="ECO:0000313" key="1">
    <source>
        <dbReference type="EMBL" id="JAD56565.1"/>
    </source>
</evidence>
<organism evidence="1">
    <name type="scientific">Arundo donax</name>
    <name type="common">Giant reed</name>
    <name type="synonym">Donax arundinaceus</name>
    <dbReference type="NCBI Taxonomy" id="35708"/>
    <lineage>
        <taxon>Eukaryota</taxon>
        <taxon>Viridiplantae</taxon>
        <taxon>Streptophyta</taxon>
        <taxon>Embryophyta</taxon>
        <taxon>Tracheophyta</taxon>
        <taxon>Spermatophyta</taxon>
        <taxon>Magnoliopsida</taxon>
        <taxon>Liliopsida</taxon>
        <taxon>Poales</taxon>
        <taxon>Poaceae</taxon>
        <taxon>PACMAD clade</taxon>
        <taxon>Arundinoideae</taxon>
        <taxon>Arundineae</taxon>
        <taxon>Arundo</taxon>
    </lineage>
</organism>
<accession>A0A0A9B5Y0</accession>
<name>A0A0A9B5Y0_ARUDO</name>
<dbReference type="EMBL" id="GBRH01241330">
    <property type="protein sequence ID" value="JAD56565.1"/>
    <property type="molecule type" value="Transcribed_RNA"/>
</dbReference>
<sequence length="44" mass="4693">MCLTKEHFCAFILGSGLCGLVPRLSFRMPVCGLAGKVAIVPWGL</sequence>